<keyword evidence="5 6" id="KW-0472">Membrane</keyword>
<evidence type="ECO:0000256" key="2">
    <source>
        <dbReference type="ARBA" id="ARBA00022475"/>
    </source>
</evidence>
<protein>
    <submittedName>
        <fullName evidence="7">Unannotated protein</fullName>
    </submittedName>
</protein>
<feature type="transmembrane region" description="Helical" evidence="6">
    <location>
        <begin position="163"/>
        <end position="186"/>
    </location>
</feature>
<feature type="transmembrane region" description="Helical" evidence="6">
    <location>
        <begin position="27"/>
        <end position="45"/>
    </location>
</feature>
<feature type="transmembrane region" description="Helical" evidence="6">
    <location>
        <begin position="373"/>
        <end position="395"/>
    </location>
</feature>
<dbReference type="GO" id="GO:0015385">
    <property type="term" value="F:sodium:proton antiporter activity"/>
    <property type="evidence" value="ECO:0007669"/>
    <property type="project" value="TreeGrafter"/>
</dbReference>
<dbReference type="NCBIfam" id="TIGR00773">
    <property type="entry name" value="NhaA"/>
    <property type="match status" value="1"/>
</dbReference>
<feature type="transmembrane region" description="Helical" evidence="6">
    <location>
        <begin position="106"/>
        <end position="126"/>
    </location>
</feature>
<evidence type="ECO:0000313" key="7">
    <source>
        <dbReference type="EMBL" id="CAB4541919.1"/>
    </source>
</evidence>
<evidence type="ECO:0000256" key="6">
    <source>
        <dbReference type="SAM" id="Phobius"/>
    </source>
</evidence>
<evidence type="ECO:0000256" key="5">
    <source>
        <dbReference type="ARBA" id="ARBA00023136"/>
    </source>
</evidence>
<feature type="transmembrane region" description="Helical" evidence="6">
    <location>
        <begin position="138"/>
        <end position="156"/>
    </location>
</feature>
<dbReference type="PANTHER" id="PTHR30341:SF0">
    <property type="entry name" value="NA(+)_H(+) ANTIPORTER NHAA"/>
    <property type="match status" value="1"/>
</dbReference>
<evidence type="ECO:0000256" key="1">
    <source>
        <dbReference type="ARBA" id="ARBA00004429"/>
    </source>
</evidence>
<dbReference type="PANTHER" id="PTHR30341">
    <property type="entry name" value="SODIUM ION/PROTON ANTIPORTER NHAA-RELATED"/>
    <property type="match status" value="1"/>
</dbReference>
<sequence length="433" mass="45865">MTERRVVFGRLAWAERVRLSEILRREVVGGVLLLIAAAVALIWANSAWRDAYFELTQVTIGPQSWGLHLTLADWAGEGLLALFFFVAGLELKRELVVGSLRNRRDAILPIAAAIGGMALPALIYVAFTSSTPGAGQGWGIPIATDIAFALAVLAIIGRGLPPALRAFLLTLAVVDDLGAITVIALFYSDALAPLWLLGSVALVIVYLILQRQRVQSPLVYVPLALALWGFVHTSGIHATVAGVVLGLATRVVRDSGEELAPAERLEERLRPLSAGFAVPVFAFFAAGVTVVGTSLSTIASNPVTQGVAVGLVAGKCIGIFVTTLVIVRFTKARLGNGLKWVDVFGLALISGIGFTVSLLIAELSFAESDPQQGFAKISILFASLLAALLASVVLLPRSRAYRALAAREDSDLNHDGIPDVYQRTDDGGDSSNP</sequence>
<keyword evidence="2" id="KW-1003">Cell membrane</keyword>
<dbReference type="GO" id="GO:0005886">
    <property type="term" value="C:plasma membrane"/>
    <property type="evidence" value="ECO:0007669"/>
    <property type="project" value="UniProtKB-SubCell"/>
</dbReference>
<keyword evidence="3 6" id="KW-0812">Transmembrane</keyword>
<dbReference type="Gene3D" id="1.20.1530.10">
    <property type="entry name" value="Na+/H+ antiporter like domain"/>
    <property type="match status" value="1"/>
</dbReference>
<feature type="transmembrane region" description="Helical" evidence="6">
    <location>
        <begin position="341"/>
        <end position="361"/>
    </location>
</feature>
<dbReference type="EMBL" id="CAEZSO010000070">
    <property type="protein sequence ID" value="CAB4541919.1"/>
    <property type="molecule type" value="Genomic_DNA"/>
</dbReference>
<dbReference type="InterPro" id="IPR023171">
    <property type="entry name" value="Na/H_antiporter_dom_sf"/>
</dbReference>
<dbReference type="InterPro" id="IPR004670">
    <property type="entry name" value="NhaA"/>
</dbReference>
<dbReference type="Pfam" id="PF06965">
    <property type="entry name" value="Na_H_antiport_1"/>
    <property type="match status" value="1"/>
</dbReference>
<feature type="transmembrane region" description="Helical" evidence="6">
    <location>
        <begin position="307"/>
        <end position="329"/>
    </location>
</feature>
<dbReference type="GO" id="GO:0006885">
    <property type="term" value="P:regulation of pH"/>
    <property type="evidence" value="ECO:0007669"/>
    <property type="project" value="InterPro"/>
</dbReference>
<reference evidence="7" key="1">
    <citation type="submission" date="2020-05" db="EMBL/GenBank/DDBJ databases">
        <authorList>
            <person name="Chiriac C."/>
            <person name="Salcher M."/>
            <person name="Ghai R."/>
            <person name="Kavagutti S V."/>
        </authorList>
    </citation>
    <scope>NUCLEOTIDE SEQUENCE</scope>
</reference>
<evidence type="ECO:0000256" key="4">
    <source>
        <dbReference type="ARBA" id="ARBA00022989"/>
    </source>
</evidence>
<keyword evidence="4 6" id="KW-1133">Transmembrane helix</keyword>
<evidence type="ECO:0000256" key="3">
    <source>
        <dbReference type="ARBA" id="ARBA00022692"/>
    </source>
</evidence>
<proteinExistence type="inferred from homology"/>
<gene>
    <name evidence="7" type="ORF">UFOPK1446_00453</name>
</gene>
<accession>A0A6J6BUD1</accession>
<feature type="transmembrane region" description="Helical" evidence="6">
    <location>
        <begin position="192"/>
        <end position="209"/>
    </location>
</feature>
<organism evidence="7">
    <name type="scientific">freshwater metagenome</name>
    <dbReference type="NCBI Taxonomy" id="449393"/>
    <lineage>
        <taxon>unclassified sequences</taxon>
        <taxon>metagenomes</taxon>
        <taxon>ecological metagenomes</taxon>
    </lineage>
</organism>
<feature type="transmembrane region" description="Helical" evidence="6">
    <location>
        <begin position="274"/>
        <end position="295"/>
    </location>
</feature>
<comment type="subcellular location">
    <subcellularLocation>
        <location evidence="1">Cell inner membrane</location>
        <topology evidence="1">Multi-pass membrane protein</topology>
    </subcellularLocation>
</comment>
<dbReference type="AlphaFoldDB" id="A0A6J6BUD1"/>
<feature type="transmembrane region" description="Helical" evidence="6">
    <location>
        <begin position="65"/>
        <end position="86"/>
    </location>
</feature>
<dbReference type="HAMAP" id="MF_01844">
    <property type="entry name" value="NhaA"/>
    <property type="match status" value="1"/>
</dbReference>
<name>A0A6J6BUD1_9ZZZZ</name>